<dbReference type="GeneID" id="13292157"/>
<gene>
    <name evidence="2" type="ORF">LEMA_P018130.1</name>
</gene>
<reference evidence="3" key="1">
    <citation type="journal article" date="2011" name="Nat. Commun.">
        <title>Effector diversification within compartments of the Leptosphaeria maculans genome affected by Repeat-Induced Point mutations.</title>
        <authorList>
            <person name="Rouxel T."/>
            <person name="Grandaubert J."/>
            <person name="Hane J.K."/>
            <person name="Hoede C."/>
            <person name="van de Wouw A.P."/>
            <person name="Couloux A."/>
            <person name="Dominguez V."/>
            <person name="Anthouard V."/>
            <person name="Bally P."/>
            <person name="Bourras S."/>
            <person name="Cozijnsen A.J."/>
            <person name="Ciuffetti L.M."/>
            <person name="Degrave A."/>
            <person name="Dilmaghani A."/>
            <person name="Duret L."/>
            <person name="Fudal I."/>
            <person name="Goodwin S.B."/>
            <person name="Gout L."/>
            <person name="Glaser N."/>
            <person name="Linglin J."/>
            <person name="Kema G.H.J."/>
            <person name="Lapalu N."/>
            <person name="Lawrence C.B."/>
            <person name="May K."/>
            <person name="Meyer M."/>
            <person name="Ollivier B."/>
            <person name="Poulain J."/>
            <person name="Schoch C.L."/>
            <person name="Simon A."/>
            <person name="Spatafora J.W."/>
            <person name="Stachowiak A."/>
            <person name="Turgeon B.G."/>
            <person name="Tyler B.M."/>
            <person name="Vincent D."/>
            <person name="Weissenbach J."/>
            <person name="Amselem J."/>
            <person name="Quesneville H."/>
            <person name="Oliver R.P."/>
            <person name="Wincker P."/>
            <person name="Balesdent M.-H."/>
            <person name="Howlett B.J."/>
        </authorList>
    </citation>
    <scope>NUCLEOTIDE SEQUENCE [LARGE SCALE GENOMIC DNA]</scope>
    <source>
        <strain evidence="3">JN3 / isolate v23.1.3 / race Av1-4-5-6-7-8</strain>
    </source>
</reference>
<dbReference type="EMBL" id="FP929138">
    <property type="protein sequence ID" value="CBY00683.1"/>
    <property type="molecule type" value="Genomic_DNA"/>
</dbReference>
<dbReference type="Proteomes" id="UP000002668">
    <property type="component" value="Genome"/>
</dbReference>
<evidence type="ECO:0000256" key="1">
    <source>
        <dbReference type="SAM" id="MobiDB-lite"/>
    </source>
</evidence>
<dbReference type="OrthoDB" id="3687719at2759"/>
<feature type="compositionally biased region" description="Basic and acidic residues" evidence="1">
    <location>
        <begin position="11"/>
        <end position="21"/>
    </location>
</feature>
<sequence length="114" mass="12819">MEEGKQVAGEQVKEKGTKEPHPQPFSIDPFDLDRTRIFTTSYIFLPINDAFGSHITTKSTSLGLGTHWFLLGLDFPRKRADYNHFLGVTSTQRHEIAYLTAIGLAQILQQGLSE</sequence>
<evidence type="ECO:0000313" key="3">
    <source>
        <dbReference type="Proteomes" id="UP000002668"/>
    </source>
</evidence>
<accession>E5AAJ2</accession>
<organism evidence="3">
    <name type="scientific">Leptosphaeria maculans (strain JN3 / isolate v23.1.3 / race Av1-4-5-6-7-8)</name>
    <name type="common">Blackleg fungus</name>
    <name type="synonym">Phoma lingam</name>
    <dbReference type="NCBI Taxonomy" id="985895"/>
    <lineage>
        <taxon>Eukaryota</taxon>
        <taxon>Fungi</taxon>
        <taxon>Dikarya</taxon>
        <taxon>Ascomycota</taxon>
        <taxon>Pezizomycotina</taxon>
        <taxon>Dothideomycetes</taxon>
        <taxon>Pleosporomycetidae</taxon>
        <taxon>Pleosporales</taxon>
        <taxon>Pleosporineae</taxon>
        <taxon>Leptosphaeriaceae</taxon>
        <taxon>Plenodomus</taxon>
        <taxon>Plenodomus lingam/Leptosphaeria maculans species complex</taxon>
    </lineage>
</organism>
<dbReference type="VEuPathDB" id="FungiDB:LEMA_P018130.1"/>
<dbReference type="AlphaFoldDB" id="E5AAJ2"/>
<dbReference type="HOGENOM" id="CLU_2121538_0_0_1"/>
<name>E5AAJ2_LEPMJ</name>
<keyword evidence="3" id="KW-1185">Reference proteome</keyword>
<dbReference type="InParanoid" id="E5AAJ2"/>
<protein>
    <submittedName>
        <fullName evidence="2">Predicted protein</fullName>
    </submittedName>
</protein>
<proteinExistence type="predicted"/>
<feature type="region of interest" description="Disordered" evidence="1">
    <location>
        <begin position="1"/>
        <end position="27"/>
    </location>
</feature>
<evidence type="ECO:0000313" key="2">
    <source>
        <dbReference type="EMBL" id="CBY00683.1"/>
    </source>
</evidence>
<dbReference type="RefSeq" id="XP_003844162.1">
    <property type="nucleotide sequence ID" value="XM_003844114.1"/>
</dbReference>